<sequence>MLKKTVRLLWRNKLYIFLFIFIVGINAAPLVIKKFPHKKQVLDDYKIHSNKADSVQSNYIFSSDGAKERASRFDGIAKKNPVLYIFIALANLCIFLFLLIGIFVDGYLLKMVIKKEPLEIKTHELAHPVWNIMDVVKVSIIFLFLGYVFVLIEVFLIKIFPFLKNENLLMVLNTTAVNTFGIGVIFYFVLKKYKQRLEDLGITCKKFFYNVFYAVVGYLALIPIVLVIMSVTFFAVKWLQYEPPVQPIVELFLLEKQTSVLWISAIFAAIFGPLAEEIFFRAFLYSAVKRVTGALGAIIITSFIFSVLHIHIVGFLPIFVLGFLLSYLYEKTGSLVSSITVHIIHNLAMLLLVFLARAIGV</sequence>
<dbReference type="AlphaFoldDB" id="A0A0F0CSG1"/>
<evidence type="ECO:0000256" key="1">
    <source>
        <dbReference type="SAM" id="Phobius"/>
    </source>
</evidence>
<feature type="transmembrane region" description="Helical" evidence="1">
    <location>
        <begin position="259"/>
        <end position="284"/>
    </location>
</feature>
<dbReference type="PANTHER" id="PTHR43592:SF15">
    <property type="entry name" value="CAAX AMINO TERMINAL PROTEASE FAMILY PROTEIN"/>
    <property type="match status" value="1"/>
</dbReference>
<evidence type="ECO:0000313" key="3">
    <source>
        <dbReference type="EMBL" id="KJJ84466.1"/>
    </source>
</evidence>
<comment type="caution">
    <text evidence="3">The sequence shown here is derived from an EMBL/GenBank/DDBJ whole genome shotgun (WGS) entry which is preliminary data.</text>
</comment>
<feature type="transmembrane region" description="Helical" evidence="1">
    <location>
        <begin position="12"/>
        <end position="32"/>
    </location>
</feature>
<feature type="transmembrane region" description="Helical" evidence="1">
    <location>
        <begin position="82"/>
        <end position="108"/>
    </location>
</feature>
<evidence type="ECO:0000259" key="2">
    <source>
        <dbReference type="Pfam" id="PF02517"/>
    </source>
</evidence>
<keyword evidence="4" id="KW-1185">Reference proteome</keyword>
<keyword evidence="1" id="KW-0812">Transmembrane</keyword>
<dbReference type="GO" id="GO:0004175">
    <property type="term" value="F:endopeptidase activity"/>
    <property type="evidence" value="ECO:0007669"/>
    <property type="project" value="UniProtKB-ARBA"/>
</dbReference>
<accession>A0A0F0CSG1</accession>
<dbReference type="GO" id="GO:0080120">
    <property type="term" value="P:CAAX-box protein maturation"/>
    <property type="evidence" value="ECO:0007669"/>
    <property type="project" value="UniProtKB-ARBA"/>
</dbReference>
<feature type="transmembrane region" description="Helical" evidence="1">
    <location>
        <begin position="296"/>
        <end position="329"/>
    </location>
</feature>
<feature type="domain" description="CAAX prenyl protease 2/Lysostaphin resistance protein A-like" evidence="2">
    <location>
        <begin position="261"/>
        <end position="347"/>
    </location>
</feature>
<dbReference type="EMBL" id="JYNY01000350">
    <property type="protein sequence ID" value="KJJ84466.1"/>
    <property type="molecule type" value="Genomic_DNA"/>
</dbReference>
<dbReference type="Pfam" id="PF02517">
    <property type="entry name" value="Rce1-like"/>
    <property type="match status" value="1"/>
</dbReference>
<reference evidence="3 4" key="1">
    <citation type="submission" date="2015-02" db="EMBL/GenBank/DDBJ databases">
        <title>Single-cell genomics of uncultivated deep-branching MTB reveals a conserved set of magnetosome genes.</title>
        <authorList>
            <person name="Kolinko S."/>
            <person name="Richter M."/>
            <person name="Glockner F.O."/>
            <person name="Brachmann A."/>
            <person name="Schuler D."/>
        </authorList>
    </citation>
    <scope>NUCLEOTIDE SEQUENCE [LARGE SCALE GENOMIC DNA]</scope>
    <source>
        <strain evidence="3">SKK-01</strain>
    </source>
</reference>
<feature type="transmembrane region" description="Helical" evidence="1">
    <location>
        <begin position="140"/>
        <end position="163"/>
    </location>
</feature>
<feature type="transmembrane region" description="Helical" evidence="1">
    <location>
        <begin position="335"/>
        <end position="356"/>
    </location>
</feature>
<feature type="transmembrane region" description="Helical" evidence="1">
    <location>
        <begin position="211"/>
        <end position="239"/>
    </location>
</feature>
<keyword evidence="1" id="KW-1133">Transmembrane helix</keyword>
<feature type="transmembrane region" description="Helical" evidence="1">
    <location>
        <begin position="169"/>
        <end position="190"/>
    </location>
</feature>
<name>A0A0F0CSG1_9BACT</name>
<dbReference type="Proteomes" id="UP000033428">
    <property type="component" value="Unassembled WGS sequence"/>
</dbReference>
<proteinExistence type="predicted"/>
<dbReference type="InterPro" id="IPR003675">
    <property type="entry name" value="Rce1/LyrA-like_dom"/>
</dbReference>
<evidence type="ECO:0000313" key="4">
    <source>
        <dbReference type="Proteomes" id="UP000033428"/>
    </source>
</evidence>
<dbReference type="PANTHER" id="PTHR43592">
    <property type="entry name" value="CAAX AMINO TERMINAL PROTEASE"/>
    <property type="match status" value="1"/>
</dbReference>
<protein>
    <submittedName>
        <fullName evidence="3">Abortive infection protein</fullName>
    </submittedName>
</protein>
<organism evidence="3 4">
    <name type="scientific">Candidatus Omnitrophus magneticus</name>
    <dbReference type="NCBI Taxonomy" id="1609969"/>
    <lineage>
        <taxon>Bacteria</taxon>
        <taxon>Pseudomonadati</taxon>
        <taxon>Candidatus Omnitrophota</taxon>
        <taxon>Candidatus Omnitrophus</taxon>
    </lineage>
</organism>
<gene>
    <name evidence="3" type="ORF">OMAG_001677</name>
</gene>
<keyword evidence="1" id="KW-0472">Membrane</keyword>